<dbReference type="AlphaFoldDB" id="A0A183SLM5"/>
<evidence type="ECO:0000313" key="1">
    <source>
        <dbReference type="WBParaSite" id="SSLN_0000528601-mRNA-1"/>
    </source>
</evidence>
<name>A0A183SLM5_SCHSO</name>
<proteinExistence type="predicted"/>
<reference evidence="1" key="1">
    <citation type="submission" date="2016-06" db="UniProtKB">
        <authorList>
            <consortium name="WormBaseParasite"/>
        </authorList>
    </citation>
    <scope>IDENTIFICATION</scope>
</reference>
<accession>A0A183SLM5</accession>
<dbReference type="WBParaSite" id="SSLN_0000528601-mRNA-1">
    <property type="protein sequence ID" value="SSLN_0000528601-mRNA-1"/>
    <property type="gene ID" value="SSLN_0000528601"/>
</dbReference>
<organism evidence="1">
    <name type="scientific">Schistocephalus solidus</name>
    <name type="common">Tapeworm</name>
    <dbReference type="NCBI Taxonomy" id="70667"/>
    <lineage>
        <taxon>Eukaryota</taxon>
        <taxon>Metazoa</taxon>
        <taxon>Spiralia</taxon>
        <taxon>Lophotrochozoa</taxon>
        <taxon>Platyhelminthes</taxon>
        <taxon>Cestoda</taxon>
        <taxon>Eucestoda</taxon>
        <taxon>Diphyllobothriidea</taxon>
        <taxon>Diphyllobothriidae</taxon>
        <taxon>Schistocephalus</taxon>
    </lineage>
</organism>
<protein>
    <submittedName>
        <fullName evidence="1">Neur_chan_LBD domain-containing protein</fullName>
    </submittedName>
</protein>
<sequence>LFTDNKNLWKVVDNTADEDHLQLNLNRFEDWSKGWLMPFNIRSMDASTSPVTVVAAWNDLPADVVLSTTANSFERKLDAYQTF</sequence>